<dbReference type="RefSeq" id="WP_259094609.1">
    <property type="nucleotide sequence ID" value="NZ_CP130454.1"/>
</dbReference>
<name>A0ABT2ELB1_9BACT</name>
<evidence type="ECO:0000259" key="8">
    <source>
        <dbReference type="Pfam" id="PF00185"/>
    </source>
</evidence>
<comment type="catalytic activity">
    <reaction evidence="6 7">
        <text>carbamoyl phosphate + L-aspartate = N-carbamoyl-L-aspartate + phosphate + H(+)</text>
        <dbReference type="Rhea" id="RHEA:20013"/>
        <dbReference type="ChEBI" id="CHEBI:15378"/>
        <dbReference type="ChEBI" id="CHEBI:29991"/>
        <dbReference type="ChEBI" id="CHEBI:32814"/>
        <dbReference type="ChEBI" id="CHEBI:43474"/>
        <dbReference type="ChEBI" id="CHEBI:58228"/>
        <dbReference type="EC" id="2.1.3.2"/>
    </reaction>
</comment>
<evidence type="ECO:0000256" key="7">
    <source>
        <dbReference type="HAMAP-Rule" id="MF_00001"/>
    </source>
</evidence>
<feature type="binding site" evidence="7">
    <location>
        <position position="103"/>
    </location>
    <ligand>
        <name>L-aspartate</name>
        <dbReference type="ChEBI" id="CHEBI:29991"/>
    </ligand>
</feature>
<dbReference type="Pfam" id="PF00185">
    <property type="entry name" value="OTCace"/>
    <property type="match status" value="1"/>
</dbReference>
<sequence>MIEAKTQTIASLEDVPKPRFRHLLGIEPLEAWEIWSFLHAAAFFKRHLQTNSQPPIPSPLNGKSLVTLFYEPSTRTRTSFEMAARKLGMGVTHIAVAAASVVKGESLKDTVLTLYALGYDAFVIRHSHSGAPHFVARVLEERAQQVNGKVPSVLNAGDGMHEHPTQALLDLLTMWEVFGRIEGLKVAFVGDILHSRVARSGMWALLKLGAEVRFVGPPTMVPDEFASFGVRICRTLPEAIHDADVVYLLRLQLERQQAGLFPSINEYHRLFGMDLRKLQELCPQALVMHPGPMNRGVEIASDLADSDKARILDQVTNGVAVRMAVLWLLLSEQ</sequence>
<feature type="binding site" evidence="7">
    <location>
        <position position="76"/>
    </location>
    <ligand>
        <name>carbamoyl phosphate</name>
        <dbReference type="ChEBI" id="CHEBI:58228"/>
    </ligand>
</feature>
<feature type="binding site" evidence="7">
    <location>
        <position position="166"/>
    </location>
    <ligand>
        <name>carbamoyl phosphate</name>
        <dbReference type="ChEBI" id="CHEBI:58228"/>
    </ligand>
</feature>
<feature type="domain" description="Aspartate/ornithine carbamoyltransferase carbamoyl-P binding" evidence="9">
    <location>
        <begin position="21"/>
        <end position="176"/>
    </location>
</feature>
<evidence type="ECO:0000256" key="5">
    <source>
        <dbReference type="ARBA" id="ARBA00043884"/>
    </source>
</evidence>
<gene>
    <name evidence="7" type="primary">pyrB</name>
    <name evidence="10" type="ORF">M2350_001030</name>
</gene>
<feature type="binding site" evidence="7">
    <location>
        <position position="75"/>
    </location>
    <ligand>
        <name>carbamoyl phosphate</name>
        <dbReference type="ChEBI" id="CHEBI:58228"/>
    </ligand>
</feature>
<comment type="caution">
    <text evidence="10">The sequence shown here is derived from an EMBL/GenBank/DDBJ whole genome shotgun (WGS) entry which is preliminary data.</text>
</comment>
<dbReference type="Pfam" id="PF02729">
    <property type="entry name" value="OTCace_N"/>
    <property type="match status" value="1"/>
</dbReference>
<dbReference type="InterPro" id="IPR006132">
    <property type="entry name" value="Asp/Orn_carbamoyltranf_P-bd"/>
</dbReference>
<evidence type="ECO:0000313" key="11">
    <source>
        <dbReference type="Proteomes" id="UP001204798"/>
    </source>
</evidence>
<accession>A0ABT2ELB1</accession>
<dbReference type="Proteomes" id="UP001204798">
    <property type="component" value="Unassembled WGS sequence"/>
</dbReference>
<feature type="domain" description="Aspartate/ornithine carbamoyltransferase Asp/Orn-binding" evidence="8">
    <location>
        <begin position="182"/>
        <end position="328"/>
    </location>
</feature>
<dbReference type="PROSITE" id="PS00097">
    <property type="entry name" value="CARBAMOYLTRANSFERASE"/>
    <property type="match status" value="1"/>
</dbReference>
<evidence type="ECO:0000259" key="9">
    <source>
        <dbReference type="Pfam" id="PF02729"/>
    </source>
</evidence>
<dbReference type="InterPro" id="IPR006130">
    <property type="entry name" value="Asp/Orn_carbamoylTrfase"/>
</dbReference>
<protein>
    <recommendedName>
        <fullName evidence="7">Aspartate carbamoyltransferase</fullName>
        <ecNumber evidence="7">2.1.3.2</ecNumber>
    </recommendedName>
    <alternativeName>
        <fullName evidence="7">Aspartate transcarbamylase</fullName>
        <shortName evidence="7">ATCase</shortName>
    </alternativeName>
</protein>
<dbReference type="PRINTS" id="PR00100">
    <property type="entry name" value="AOTCASE"/>
</dbReference>
<dbReference type="PRINTS" id="PR00101">
    <property type="entry name" value="ATCASE"/>
</dbReference>
<proteinExistence type="inferred from homology"/>
<feature type="binding site" evidence="7">
    <location>
        <position position="291"/>
    </location>
    <ligand>
        <name>carbamoyl phosphate</name>
        <dbReference type="ChEBI" id="CHEBI:58228"/>
    </ligand>
</feature>
<evidence type="ECO:0000256" key="3">
    <source>
        <dbReference type="ARBA" id="ARBA00022679"/>
    </source>
</evidence>
<feature type="binding site" evidence="7">
    <location>
        <position position="292"/>
    </location>
    <ligand>
        <name>carbamoyl phosphate</name>
        <dbReference type="ChEBI" id="CHEBI:58228"/>
    </ligand>
</feature>
<dbReference type="NCBIfam" id="NF002032">
    <property type="entry name" value="PRK00856.1"/>
    <property type="match status" value="1"/>
</dbReference>
<comment type="function">
    <text evidence="5 7">Catalyzes the condensation of carbamoyl phosphate and aspartate to form carbamoyl aspartate and inorganic phosphate, the committed step in the de novo pyrimidine nucleotide biosynthesis pathway.</text>
</comment>
<dbReference type="SUPFAM" id="SSF53671">
    <property type="entry name" value="Aspartate/ornithine carbamoyltransferase"/>
    <property type="match status" value="1"/>
</dbReference>
<feature type="binding site" evidence="7">
    <location>
        <position position="163"/>
    </location>
    <ligand>
        <name>carbamoyl phosphate</name>
        <dbReference type="ChEBI" id="CHEBI:58228"/>
    </ligand>
</feature>
<feature type="binding site" evidence="7">
    <location>
        <position position="250"/>
    </location>
    <ligand>
        <name>L-aspartate</name>
        <dbReference type="ChEBI" id="CHEBI:29991"/>
    </ligand>
</feature>
<organism evidence="10 11">
    <name type="scientific">Candidatus Fervidibacter sacchari</name>
    <dbReference type="NCBI Taxonomy" id="1448929"/>
    <lineage>
        <taxon>Bacteria</taxon>
        <taxon>Candidatus Fervidibacterota</taxon>
        <taxon>Candidatus Fervidibacter</taxon>
    </lineage>
</organism>
<dbReference type="HAMAP" id="MF_00001">
    <property type="entry name" value="Asp_carb_tr"/>
    <property type="match status" value="1"/>
</dbReference>
<dbReference type="InterPro" id="IPR002082">
    <property type="entry name" value="Asp_carbamoyltransf"/>
</dbReference>
<evidence type="ECO:0000256" key="6">
    <source>
        <dbReference type="ARBA" id="ARBA00048859"/>
    </source>
</evidence>
<feature type="binding site" evidence="7">
    <location>
        <position position="125"/>
    </location>
    <ligand>
        <name>carbamoyl phosphate</name>
        <dbReference type="ChEBI" id="CHEBI:58228"/>
    </ligand>
</feature>
<comment type="subunit">
    <text evidence="7">Heterododecamer (2C3:3R2) of six catalytic PyrB chains organized as two trimers (C3), and six regulatory PyrI chains organized as three dimers (R2).</text>
</comment>
<dbReference type="InterPro" id="IPR006131">
    <property type="entry name" value="Asp_carbamoyltransf_Asp/Orn-bd"/>
</dbReference>
<evidence type="ECO:0000256" key="4">
    <source>
        <dbReference type="ARBA" id="ARBA00022975"/>
    </source>
</evidence>
<dbReference type="InterPro" id="IPR036901">
    <property type="entry name" value="Asp/Orn_carbamoylTrfase_sf"/>
</dbReference>
<keyword evidence="11" id="KW-1185">Reference proteome</keyword>
<reference evidence="10 11" key="1">
    <citation type="submission" date="2022-08" db="EMBL/GenBank/DDBJ databases">
        <title>Bacterial and archaeal communities from various locations to study Microbial Dark Matter (Phase II).</title>
        <authorList>
            <person name="Stepanauskas R."/>
        </authorList>
    </citation>
    <scope>NUCLEOTIDE SEQUENCE [LARGE SCALE GENOMIC DNA]</scope>
    <source>
        <strain evidence="10 11">PD1</strain>
    </source>
</reference>
<dbReference type="PANTHER" id="PTHR45753:SF6">
    <property type="entry name" value="ASPARTATE CARBAMOYLTRANSFERASE"/>
    <property type="match status" value="1"/>
</dbReference>
<keyword evidence="3 7" id="KW-0808">Transferase</keyword>
<evidence type="ECO:0000256" key="2">
    <source>
        <dbReference type="ARBA" id="ARBA00008896"/>
    </source>
</evidence>
<dbReference type="Gene3D" id="3.40.50.1370">
    <property type="entry name" value="Aspartate/ornithine carbamoyltransferase"/>
    <property type="match status" value="2"/>
</dbReference>
<comment type="pathway">
    <text evidence="1 7">Pyrimidine metabolism; UMP biosynthesis via de novo pathway; (S)-dihydroorotate from bicarbonate: step 2/3.</text>
</comment>
<comment type="similarity">
    <text evidence="2 7">Belongs to the aspartate/ornithine carbamoyltransferase superfamily. ATCase family.</text>
</comment>
<feature type="binding site" evidence="7">
    <location>
        <position position="196"/>
    </location>
    <ligand>
        <name>L-aspartate</name>
        <dbReference type="ChEBI" id="CHEBI:29991"/>
    </ligand>
</feature>
<evidence type="ECO:0000313" key="10">
    <source>
        <dbReference type="EMBL" id="MCS3918630.1"/>
    </source>
</evidence>
<dbReference type="GO" id="GO:0004070">
    <property type="term" value="F:aspartate carbamoyltransferase activity"/>
    <property type="evidence" value="ECO:0007669"/>
    <property type="project" value="UniProtKB-EC"/>
</dbReference>
<dbReference type="NCBIfam" id="TIGR00670">
    <property type="entry name" value="asp_carb_tr"/>
    <property type="match status" value="1"/>
</dbReference>
<dbReference type="PANTHER" id="PTHR45753">
    <property type="entry name" value="ORNITHINE CARBAMOYLTRANSFERASE, MITOCHONDRIAL"/>
    <property type="match status" value="1"/>
</dbReference>
<keyword evidence="4 7" id="KW-0665">Pyrimidine biosynthesis</keyword>
<dbReference type="EMBL" id="JANUCP010000002">
    <property type="protein sequence ID" value="MCS3918630.1"/>
    <property type="molecule type" value="Genomic_DNA"/>
</dbReference>
<evidence type="ECO:0000256" key="1">
    <source>
        <dbReference type="ARBA" id="ARBA00004852"/>
    </source>
</evidence>
<dbReference type="EC" id="2.1.3.2" evidence="7"/>